<keyword evidence="1" id="KW-0472">Membrane</keyword>
<keyword evidence="3" id="KW-1185">Reference proteome</keyword>
<dbReference type="RefSeq" id="WP_275567968.1">
    <property type="nucleotide sequence ID" value="NZ_JARGYC010000035.1"/>
</dbReference>
<dbReference type="EMBL" id="JARGYC010000035">
    <property type="protein sequence ID" value="MDF0601829.1"/>
    <property type="molecule type" value="Genomic_DNA"/>
</dbReference>
<keyword evidence="1" id="KW-1133">Transmembrane helix</keyword>
<proteinExistence type="predicted"/>
<protein>
    <submittedName>
        <fullName evidence="2">Uncharacterized protein</fullName>
    </submittedName>
</protein>
<accession>A0AAE3NUD1</accession>
<evidence type="ECO:0000313" key="3">
    <source>
        <dbReference type="Proteomes" id="UP001220964"/>
    </source>
</evidence>
<comment type="caution">
    <text evidence="2">The sequence shown here is derived from an EMBL/GenBank/DDBJ whole genome shotgun (WGS) entry which is preliminary data.</text>
</comment>
<feature type="transmembrane region" description="Helical" evidence="1">
    <location>
        <begin position="6"/>
        <end position="23"/>
    </location>
</feature>
<organism evidence="2 3">
    <name type="scientific">Psychromarinibacter sediminicola</name>
    <dbReference type="NCBI Taxonomy" id="3033385"/>
    <lineage>
        <taxon>Bacteria</taxon>
        <taxon>Pseudomonadati</taxon>
        <taxon>Pseudomonadota</taxon>
        <taxon>Alphaproteobacteria</taxon>
        <taxon>Rhodobacterales</taxon>
        <taxon>Paracoccaceae</taxon>
        <taxon>Psychromarinibacter</taxon>
    </lineage>
</organism>
<dbReference type="Proteomes" id="UP001220964">
    <property type="component" value="Unassembled WGS sequence"/>
</dbReference>
<name>A0AAE3NUD1_9RHOB</name>
<sequence>MDPVTLTYYALVCGLLSAFAPTVRRRIARLAVGAVIGLVAAGALPFVRATLPFY</sequence>
<reference evidence="2" key="1">
    <citation type="submission" date="2023-03" db="EMBL/GenBank/DDBJ databases">
        <title>Multiphase analysis and comparison of six strains from genera Psychromarinibacter, Lutimaribacter, and Maritimibacter, including a novel species: Psychromarinibacter sediminicola sp. nov.</title>
        <authorList>
            <person name="Wang Y.-H."/>
            <person name="Ye M.-Q."/>
            <person name="Du Z.-J."/>
        </authorList>
    </citation>
    <scope>NUCLEOTIDE SEQUENCE</scope>
    <source>
        <strain evidence="2">C21-152</strain>
    </source>
</reference>
<feature type="transmembrane region" description="Helical" evidence="1">
    <location>
        <begin position="30"/>
        <end position="51"/>
    </location>
</feature>
<gene>
    <name evidence="2" type="ORF">P1J78_13870</name>
</gene>
<dbReference type="AlphaFoldDB" id="A0AAE3NUD1"/>
<evidence type="ECO:0000313" key="2">
    <source>
        <dbReference type="EMBL" id="MDF0601829.1"/>
    </source>
</evidence>
<evidence type="ECO:0000256" key="1">
    <source>
        <dbReference type="SAM" id="Phobius"/>
    </source>
</evidence>
<keyword evidence="1" id="KW-0812">Transmembrane</keyword>